<proteinExistence type="inferred from homology"/>
<dbReference type="AlphaFoldDB" id="A0A086SV83"/>
<keyword evidence="3" id="KW-0274">FAD</keyword>
<dbReference type="OrthoDB" id="74360at2759"/>
<organism evidence="5 6">
    <name type="scientific">Hapsidospora chrysogenum (strain ATCC 11550 / CBS 779.69 / DSM 880 / IAM 14645 / JCM 23072 / IMI 49137)</name>
    <name type="common">Acremonium chrysogenum</name>
    <dbReference type="NCBI Taxonomy" id="857340"/>
    <lineage>
        <taxon>Eukaryota</taxon>
        <taxon>Fungi</taxon>
        <taxon>Dikarya</taxon>
        <taxon>Ascomycota</taxon>
        <taxon>Pezizomycotina</taxon>
        <taxon>Sordariomycetes</taxon>
        <taxon>Hypocreomycetidae</taxon>
        <taxon>Hypocreales</taxon>
        <taxon>Bionectriaceae</taxon>
        <taxon>Hapsidospora</taxon>
    </lineage>
</organism>
<keyword evidence="2" id="KW-0285">Flavoprotein</keyword>
<sequence>MVNNLVPDITQPGALDAERRLKAPIHSERHIRVICIGAGASGLLMAYKLQKHFSNFTLQVYEKNPEVAGTWYENKYPGCACDVPSHNYTWSFEPKLDWSAVYPPANEIFDYFDGFANKYDLKKYIKTQHAVIGAYWNKTRGGYDVKVKNMASGTVVTDHCDILINASGILNNWKWPAIPGLENYKGKLLHTANWDENVQLEGKHVGLIGNGSSGIQVLPAIREKCKKVTNFIREPTWVSPVQGLEQHKFTDEEIDTFINKPGALTEYRKGIEAGLNGQFGIFLKGNKVNQDTHEYMLQQMKEKLNNKYLEEKLIPDWSVGCRRLTPGVNYLESLTKPNVDVVYGEITSVTEKGPLCDNGQEYPVDVLICATGFDTTFKPRFPVINPEGKNLQDKWAVDPESYMGLAAADYPNYLIFLGPNCPIGNGPVLCAIEAQADWMCKMIDRYQTTNVTQFAPKEEAVRDFVEYKDWFMKGTVWADACRSWYKGRPDGPILALWPGSALHYLEFLRDVRFDDFDFKYGGNRFAFLGNGYSQTEVDPTADLGYYIREYDDDGPLTTGGRRKLLSKSGTMGQQNMVSWSGAGKEGEDGVVQAQPTWKL</sequence>
<dbReference type="Pfam" id="PF00743">
    <property type="entry name" value="FMO-like"/>
    <property type="match status" value="1"/>
</dbReference>
<gene>
    <name evidence="5" type="ORF">ACRE_082830</name>
</gene>
<comment type="caution">
    <text evidence="5">The sequence shown here is derived from an EMBL/GenBank/DDBJ whole genome shotgun (WGS) entry which is preliminary data.</text>
</comment>
<dbReference type="GO" id="GO:0050660">
    <property type="term" value="F:flavin adenine dinucleotide binding"/>
    <property type="evidence" value="ECO:0007669"/>
    <property type="project" value="InterPro"/>
</dbReference>
<keyword evidence="6" id="KW-1185">Reference proteome</keyword>
<dbReference type="EMBL" id="JPKY01000151">
    <property type="protein sequence ID" value="KFH41015.1"/>
    <property type="molecule type" value="Genomic_DNA"/>
</dbReference>
<evidence type="ECO:0000256" key="3">
    <source>
        <dbReference type="ARBA" id="ARBA00022827"/>
    </source>
</evidence>
<accession>A0A086SV83</accession>
<evidence type="ECO:0000313" key="6">
    <source>
        <dbReference type="Proteomes" id="UP000029964"/>
    </source>
</evidence>
<evidence type="ECO:0000313" key="5">
    <source>
        <dbReference type="EMBL" id="KFH41015.1"/>
    </source>
</evidence>
<dbReference type="GO" id="GO:0050661">
    <property type="term" value="F:NADP binding"/>
    <property type="evidence" value="ECO:0007669"/>
    <property type="project" value="InterPro"/>
</dbReference>
<name>A0A086SV83_HAPC1</name>
<evidence type="ECO:0000256" key="4">
    <source>
        <dbReference type="ARBA" id="ARBA00023002"/>
    </source>
</evidence>
<dbReference type="STRING" id="857340.A0A086SV83"/>
<dbReference type="Pfam" id="PF13450">
    <property type="entry name" value="NAD_binding_8"/>
    <property type="match status" value="1"/>
</dbReference>
<dbReference type="InterPro" id="IPR020946">
    <property type="entry name" value="Flavin_mOase-like"/>
</dbReference>
<reference evidence="6" key="1">
    <citation type="journal article" date="2014" name="Genome Announc.">
        <title>Genome sequence and annotation of Acremonium chrysogenum, producer of the beta-lactam antibiotic cephalosporin C.</title>
        <authorList>
            <person name="Terfehr D."/>
            <person name="Dahlmann T.A."/>
            <person name="Specht T."/>
            <person name="Zadra I."/>
            <person name="Kuernsteiner H."/>
            <person name="Kueck U."/>
        </authorList>
    </citation>
    <scope>NUCLEOTIDE SEQUENCE [LARGE SCALE GENOMIC DNA]</scope>
    <source>
        <strain evidence="6">ATCC 11550 / CBS 779.69 / DSM 880 / IAM 14645 / JCM 23072 / IMI 49137</strain>
    </source>
</reference>
<dbReference type="Gene3D" id="3.50.50.60">
    <property type="entry name" value="FAD/NAD(P)-binding domain"/>
    <property type="match status" value="2"/>
</dbReference>
<dbReference type="GO" id="GO:0004499">
    <property type="term" value="F:N,N-dimethylaniline monooxygenase activity"/>
    <property type="evidence" value="ECO:0007669"/>
    <property type="project" value="InterPro"/>
</dbReference>
<keyword evidence="5" id="KW-0503">Monooxygenase</keyword>
<evidence type="ECO:0000256" key="1">
    <source>
        <dbReference type="ARBA" id="ARBA00010139"/>
    </source>
</evidence>
<dbReference type="InterPro" id="IPR036188">
    <property type="entry name" value="FAD/NAD-bd_sf"/>
</dbReference>
<comment type="similarity">
    <text evidence="1">Belongs to the FAD-binding monooxygenase family.</text>
</comment>
<protein>
    <submittedName>
        <fullName evidence="5">Putative sterigmatocystin biosynthesis monooxygenase-like protein</fullName>
    </submittedName>
</protein>
<dbReference type="PANTHER" id="PTHR42877">
    <property type="entry name" value="L-ORNITHINE N(5)-MONOOXYGENASE-RELATED"/>
    <property type="match status" value="1"/>
</dbReference>
<dbReference type="HOGENOM" id="CLU_006937_6_1_1"/>
<keyword evidence="4" id="KW-0560">Oxidoreductase</keyword>
<dbReference type="SUPFAM" id="SSF51905">
    <property type="entry name" value="FAD/NAD(P)-binding domain"/>
    <property type="match status" value="2"/>
</dbReference>
<evidence type="ECO:0000256" key="2">
    <source>
        <dbReference type="ARBA" id="ARBA00022630"/>
    </source>
</evidence>
<dbReference type="Proteomes" id="UP000029964">
    <property type="component" value="Unassembled WGS sequence"/>
</dbReference>
<dbReference type="PANTHER" id="PTHR42877:SF8">
    <property type="entry name" value="MONOOXYGENASE"/>
    <property type="match status" value="1"/>
</dbReference>
<dbReference type="InterPro" id="IPR051209">
    <property type="entry name" value="FAD-bind_Monooxygenase_sf"/>
</dbReference>